<dbReference type="InterPro" id="IPR010610">
    <property type="entry name" value="EryCIII-like_C"/>
</dbReference>
<reference evidence="2" key="1">
    <citation type="submission" date="2013-07" db="EMBL/GenBank/DDBJ databases">
        <title>The genome of Eucalyptus grandis.</title>
        <authorList>
            <person name="Schmutz J."/>
            <person name="Hayes R."/>
            <person name="Myburg A."/>
            <person name="Tuskan G."/>
            <person name="Grattapaglia D."/>
            <person name="Rokhsar D.S."/>
        </authorList>
    </citation>
    <scope>NUCLEOTIDE SEQUENCE</scope>
    <source>
        <tissue evidence="2">Leaf extractions</tissue>
    </source>
</reference>
<dbReference type="AlphaFoldDB" id="A0A059BAH1"/>
<dbReference type="Gramene" id="KCW63014">
    <property type="protein sequence ID" value="KCW63014"/>
    <property type="gene ID" value="EUGRSUZ_G00612"/>
</dbReference>
<evidence type="ECO:0000259" key="1">
    <source>
        <dbReference type="Pfam" id="PF06722"/>
    </source>
</evidence>
<dbReference type="SUPFAM" id="SSF53756">
    <property type="entry name" value="UDP-Glycosyltransferase/glycogen phosphorylase"/>
    <property type="match status" value="1"/>
</dbReference>
<dbReference type="EMBL" id="KK198759">
    <property type="protein sequence ID" value="KCW63014.1"/>
    <property type="molecule type" value="Genomic_DNA"/>
</dbReference>
<name>A0A059BAH1_EUCGR</name>
<organism evidence="2">
    <name type="scientific">Eucalyptus grandis</name>
    <name type="common">Flooded gum</name>
    <dbReference type="NCBI Taxonomy" id="71139"/>
    <lineage>
        <taxon>Eukaryota</taxon>
        <taxon>Viridiplantae</taxon>
        <taxon>Streptophyta</taxon>
        <taxon>Embryophyta</taxon>
        <taxon>Tracheophyta</taxon>
        <taxon>Spermatophyta</taxon>
        <taxon>Magnoliopsida</taxon>
        <taxon>eudicotyledons</taxon>
        <taxon>Gunneridae</taxon>
        <taxon>Pentapetalae</taxon>
        <taxon>rosids</taxon>
        <taxon>malvids</taxon>
        <taxon>Myrtales</taxon>
        <taxon>Myrtaceae</taxon>
        <taxon>Myrtoideae</taxon>
        <taxon>Eucalypteae</taxon>
        <taxon>Eucalyptus</taxon>
    </lineage>
</organism>
<dbReference type="PANTHER" id="PTHR48050:SF11">
    <property type="entry name" value="GLYCOSYLTRANSFERASE"/>
    <property type="match status" value="1"/>
</dbReference>
<dbReference type="GO" id="GO:0016757">
    <property type="term" value="F:glycosyltransferase activity"/>
    <property type="evidence" value="ECO:0007669"/>
    <property type="project" value="UniProtKB-ARBA"/>
</dbReference>
<dbReference type="Pfam" id="PF06722">
    <property type="entry name" value="EryCIII-like_C"/>
    <property type="match status" value="1"/>
</dbReference>
<evidence type="ECO:0000313" key="2">
    <source>
        <dbReference type="EMBL" id="KCW63014.1"/>
    </source>
</evidence>
<feature type="domain" description="Erythromycin biosynthesis protein CIII-like C-terminal" evidence="1">
    <location>
        <begin position="310"/>
        <end position="364"/>
    </location>
</feature>
<dbReference type="Gene3D" id="3.40.50.2000">
    <property type="entry name" value="Glycogen Phosphorylase B"/>
    <property type="match status" value="2"/>
</dbReference>
<dbReference type="PANTHER" id="PTHR48050">
    <property type="entry name" value="STEROL 3-BETA-GLUCOSYLTRANSFERASE"/>
    <property type="match status" value="1"/>
</dbReference>
<proteinExistence type="predicted"/>
<protein>
    <recommendedName>
        <fullName evidence="1">Erythromycin biosynthesis protein CIII-like C-terminal domain-containing protein</fullName>
    </recommendedName>
</protein>
<accession>A0A059BAH1</accession>
<dbReference type="InterPro" id="IPR050426">
    <property type="entry name" value="Glycosyltransferase_28"/>
</dbReference>
<gene>
    <name evidence="2" type="ORF">EUGRSUZ_G00612</name>
</gene>
<sequence>MKDYGVFFVTHSAHQSLSAHLAKSGVTYVLISSPPVLAVREDSGPAGSSEPSFSLQKRNFTDAHRQECLSAVESIFGVEEVIAGDFILINFFALEGWNLAELFQVRCVVAAPYVVPYSAPSSFERHFRKEFPLLYDYLQEAPSGKVCWKDVMHWMWPLFSESWGYWRSDVLHLSSIPFTDPVTSLPKWHERDPSPLLLYGFSEDIVEHPDYWPSNVRVCGFWFIPIEWQFSCQQCLQVAALDSEAHSKTEYPTCSVHVQLHSFLRTETSMPLVFVGLSSIGRQESSSFSQRQFGEDGIILFNGRVFCFTGSIPYLWLFPKCAVAVHHGGSGSTAAALKAGIPQVICPFLLDQFYWAERMFWLGVAPEPLKRCHLLPESTDGTCIMEATDVFSGSIHTALSATVQARASEISSKIAHQDGVSEAVKILEREICS</sequence>